<keyword evidence="11" id="KW-0812">Transmembrane</keyword>
<dbReference type="InterPro" id="IPR003660">
    <property type="entry name" value="HAMP_dom"/>
</dbReference>
<feature type="domain" description="Histidine kinase" evidence="12">
    <location>
        <begin position="264"/>
        <end position="460"/>
    </location>
</feature>
<dbReference type="Proteomes" id="UP000295301">
    <property type="component" value="Unassembled WGS sequence"/>
</dbReference>
<dbReference type="InterPro" id="IPR003661">
    <property type="entry name" value="HisK_dim/P_dom"/>
</dbReference>
<dbReference type="SMART" id="SM00388">
    <property type="entry name" value="HisKA"/>
    <property type="match status" value="1"/>
</dbReference>
<dbReference type="SUPFAM" id="SSF55874">
    <property type="entry name" value="ATPase domain of HSP90 chaperone/DNA topoisomerase II/histidine kinase"/>
    <property type="match status" value="1"/>
</dbReference>
<dbReference type="InterPro" id="IPR036097">
    <property type="entry name" value="HisK_dim/P_sf"/>
</dbReference>
<keyword evidence="6" id="KW-0808">Transferase</keyword>
<feature type="transmembrane region" description="Helical" evidence="11">
    <location>
        <begin position="181"/>
        <end position="203"/>
    </location>
</feature>
<keyword evidence="11" id="KW-0472">Membrane</keyword>
<feature type="compositionally biased region" description="Basic and acidic residues" evidence="10">
    <location>
        <begin position="458"/>
        <end position="468"/>
    </location>
</feature>
<feature type="domain" description="HAMP" evidence="13">
    <location>
        <begin position="204"/>
        <end position="256"/>
    </location>
</feature>
<evidence type="ECO:0000256" key="9">
    <source>
        <dbReference type="ARBA" id="ARBA00022840"/>
    </source>
</evidence>
<organism evidence="14 15">
    <name type="scientific">Antarcticimicrobium luteum</name>
    <dbReference type="NCBI Taxonomy" id="2547397"/>
    <lineage>
        <taxon>Bacteria</taxon>
        <taxon>Pseudomonadati</taxon>
        <taxon>Pseudomonadota</taxon>
        <taxon>Alphaproteobacteria</taxon>
        <taxon>Rhodobacterales</taxon>
        <taxon>Paracoccaceae</taxon>
        <taxon>Antarcticimicrobium</taxon>
    </lineage>
</organism>
<keyword evidence="7" id="KW-0547">Nucleotide-binding</keyword>
<comment type="subcellular location">
    <subcellularLocation>
        <location evidence="2">Cell membrane</location>
        <topology evidence="2">Multi-pass membrane protein</topology>
    </subcellularLocation>
</comment>
<dbReference type="GO" id="GO:0005886">
    <property type="term" value="C:plasma membrane"/>
    <property type="evidence" value="ECO:0007669"/>
    <property type="project" value="UniProtKB-SubCell"/>
</dbReference>
<dbReference type="SMART" id="SM00387">
    <property type="entry name" value="HATPase_c"/>
    <property type="match status" value="1"/>
</dbReference>
<evidence type="ECO:0000256" key="5">
    <source>
        <dbReference type="ARBA" id="ARBA00022553"/>
    </source>
</evidence>
<evidence type="ECO:0000256" key="10">
    <source>
        <dbReference type="SAM" id="MobiDB-lite"/>
    </source>
</evidence>
<name>A0A4R5VGW2_9RHOB</name>
<dbReference type="PRINTS" id="PR00344">
    <property type="entry name" value="BCTRLSENSOR"/>
</dbReference>
<dbReference type="InterPro" id="IPR005467">
    <property type="entry name" value="His_kinase_dom"/>
</dbReference>
<evidence type="ECO:0000259" key="12">
    <source>
        <dbReference type="PROSITE" id="PS50109"/>
    </source>
</evidence>
<dbReference type="OrthoDB" id="9804645at2"/>
<evidence type="ECO:0000256" key="1">
    <source>
        <dbReference type="ARBA" id="ARBA00000085"/>
    </source>
</evidence>
<dbReference type="PROSITE" id="PS50885">
    <property type="entry name" value="HAMP"/>
    <property type="match status" value="1"/>
</dbReference>
<dbReference type="AlphaFoldDB" id="A0A4R5VGW2"/>
<proteinExistence type="predicted"/>
<dbReference type="SUPFAM" id="SSF158472">
    <property type="entry name" value="HAMP domain-like"/>
    <property type="match status" value="1"/>
</dbReference>
<evidence type="ECO:0000259" key="13">
    <source>
        <dbReference type="PROSITE" id="PS50885"/>
    </source>
</evidence>
<gene>
    <name evidence="14" type="ORF">E1832_00985</name>
</gene>
<evidence type="ECO:0000256" key="6">
    <source>
        <dbReference type="ARBA" id="ARBA00022679"/>
    </source>
</evidence>
<dbReference type="SUPFAM" id="SSF47384">
    <property type="entry name" value="Homodimeric domain of signal transducing histidine kinase"/>
    <property type="match status" value="1"/>
</dbReference>
<dbReference type="CDD" id="cd06225">
    <property type="entry name" value="HAMP"/>
    <property type="match status" value="1"/>
</dbReference>
<dbReference type="GO" id="GO:0005524">
    <property type="term" value="F:ATP binding"/>
    <property type="evidence" value="ECO:0007669"/>
    <property type="project" value="UniProtKB-KW"/>
</dbReference>
<evidence type="ECO:0000256" key="7">
    <source>
        <dbReference type="ARBA" id="ARBA00022741"/>
    </source>
</evidence>
<evidence type="ECO:0000313" key="14">
    <source>
        <dbReference type="EMBL" id="TDK52981.1"/>
    </source>
</evidence>
<comment type="catalytic activity">
    <reaction evidence="1">
        <text>ATP + protein L-histidine = ADP + protein N-phospho-L-histidine.</text>
        <dbReference type="EC" id="2.7.13.3"/>
    </reaction>
</comment>
<evidence type="ECO:0000256" key="2">
    <source>
        <dbReference type="ARBA" id="ARBA00004651"/>
    </source>
</evidence>
<accession>A0A4R5VGW2</accession>
<dbReference type="Pfam" id="PF00512">
    <property type="entry name" value="HisKA"/>
    <property type="match status" value="1"/>
</dbReference>
<sequence>MWWRPRHLRTQLILLIVAVLVLAQAVSLWILIGERNLAVRAALGFEAVGRAANIVRLLEEAPEDLHPAILRAADSPLVRFSMAPVPSVDHTAHDDDRGLVEARLRSLLDDDTSREIRVELHDVEGRILPLPNLSPDMAEIHRRMMQGELSTIELNLSIALKTGQWLNVGTRFSRPALQWPLVSVLSFGTTAGLLLIAVSWFLLTRLIGPLHRLSMVADSFGRGEETLPLPVTGPHELRELTEAFNRMQGRLSRLIADRTRVLGALGHDLRSPLTAMRVRVELVEEEETRETLTADIEEMQEMVDATLAFARGISEIEQPETMEVGEFLLQLSKDMLDAFEIDEGEEIHFRVRPRSLRRALRNVIENALRYGGSARVSWSADTTSVLIHVEDDGPGIPESAMEEVFEPFFRMEKSRSRDTGGHGLGLSIARTILRGQGGDITLENRESGGLSATISVPRDPEKDERRKS</sequence>
<dbReference type="PANTHER" id="PTHR44936:SF10">
    <property type="entry name" value="SENSOR PROTEIN RSTB"/>
    <property type="match status" value="1"/>
</dbReference>
<evidence type="ECO:0000256" key="4">
    <source>
        <dbReference type="ARBA" id="ARBA00022475"/>
    </source>
</evidence>
<feature type="region of interest" description="Disordered" evidence="10">
    <location>
        <begin position="440"/>
        <end position="468"/>
    </location>
</feature>
<dbReference type="Gene3D" id="1.10.287.130">
    <property type="match status" value="1"/>
</dbReference>
<keyword evidence="15" id="KW-1185">Reference proteome</keyword>
<evidence type="ECO:0000256" key="8">
    <source>
        <dbReference type="ARBA" id="ARBA00022777"/>
    </source>
</evidence>
<dbReference type="InterPro" id="IPR036890">
    <property type="entry name" value="HATPase_C_sf"/>
</dbReference>
<evidence type="ECO:0000256" key="3">
    <source>
        <dbReference type="ARBA" id="ARBA00012438"/>
    </source>
</evidence>
<dbReference type="InterPro" id="IPR050980">
    <property type="entry name" value="2C_sensor_his_kinase"/>
</dbReference>
<evidence type="ECO:0000256" key="11">
    <source>
        <dbReference type="SAM" id="Phobius"/>
    </source>
</evidence>
<dbReference type="EMBL" id="SMUV01000031">
    <property type="protein sequence ID" value="TDK52981.1"/>
    <property type="molecule type" value="Genomic_DNA"/>
</dbReference>
<dbReference type="InterPro" id="IPR004358">
    <property type="entry name" value="Sig_transdc_His_kin-like_C"/>
</dbReference>
<dbReference type="InterPro" id="IPR003594">
    <property type="entry name" value="HATPase_dom"/>
</dbReference>
<keyword evidence="4" id="KW-1003">Cell membrane</keyword>
<dbReference type="Gene3D" id="3.30.565.10">
    <property type="entry name" value="Histidine kinase-like ATPase, C-terminal domain"/>
    <property type="match status" value="1"/>
</dbReference>
<dbReference type="Pfam" id="PF02518">
    <property type="entry name" value="HATPase_c"/>
    <property type="match status" value="1"/>
</dbReference>
<evidence type="ECO:0000313" key="15">
    <source>
        <dbReference type="Proteomes" id="UP000295301"/>
    </source>
</evidence>
<dbReference type="PROSITE" id="PS50109">
    <property type="entry name" value="HIS_KIN"/>
    <property type="match status" value="1"/>
</dbReference>
<keyword evidence="9" id="KW-0067">ATP-binding</keyword>
<dbReference type="Pfam" id="PF00672">
    <property type="entry name" value="HAMP"/>
    <property type="match status" value="1"/>
</dbReference>
<dbReference type="GO" id="GO:0000155">
    <property type="term" value="F:phosphorelay sensor kinase activity"/>
    <property type="evidence" value="ECO:0007669"/>
    <property type="project" value="InterPro"/>
</dbReference>
<keyword evidence="5" id="KW-0597">Phosphoprotein</keyword>
<dbReference type="EC" id="2.7.13.3" evidence="3"/>
<dbReference type="PANTHER" id="PTHR44936">
    <property type="entry name" value="SENSOR PROTEIN CREC"/>
    <property type="match status" value="1"/>
</dbReference>
<keyword evidence="8" id="KW-0418">Kinase</keyword>
<feature type="transmembrane region" description="Helical" evidence="11">
    <location>
        <begin position="12"/>
        <end position="32"/>
    </location>
</feature>
<keyword evidence="11" id="KW-1133">Transmembrane helix</keyword>
<comment type="caution">
    <text evidence="14">The sequence shown here is derived from an EMBL/GenBank/DDBJ whole genome shotgun (WGS) entry which is preliminary data.</text>
</comment>
<protein>
    <recommendedName>
        <fullName evidence="3">histidine kinase</fullName>
        <ecNumber evidence="3">2.7.13.3</ecNumber>
    </recommendedName>
</protein>
<reference evidence="14 15" key="1">
    <citation type="submission" date="2019-03" db="EMBL/GenBank/DDBJ databases">
        <title>Ruegeria lutea sp. nov., a novel strain, isolated from marine sediment, the Masan Bay, South Korea.</title>
        <authorList>
            <person name="Kim J."/>
            <person name="Kim D.-Y."/>
            <person name="Lee S.-S."/>
        </authorList>
    </citation>
    <scope>NUCLEOTIDE SEQUENCE [LARGE SCALE GENOMIC DNA]</scope>
    <source>
        <strain evidence="14 15">318-1</strain>
    </source>
</reference>
<dbReference type="SMART" id="SM00304">
    <property type="entry name" value="HAMP"/>
    <property type="match status" value="1"/>
</dbReference>